<sequence length="79" mass="8037">MALFLGAGDLLGLAPAGGSGVGGSERWAPAPVKPGDLCLLMRWLFTTALYDQDQSATAGLAAGVILLLVSQQPAVFEPP</sequence>
<evidence type="ECO:0000313" key="2">
    <source>
        <dbReference type="Proteomes" id="UP000314294"/>
    </source>
</evidence>
<protein>
    <submittedName>
        <fullName evidence="1">Uncharacterized protein</fullName>
    </submittedName>
</protein>
<name>A0A4Z2HR99_9TELE</name>
<gene>
    <name evidence="1" type="ORF">EYF80_022197</name>
</gene>
<evidence type="ECO:0000313" key="1">
    <source>
        <dbReference type="EMBL" id="TNN67524.1"/>
    </source>
</evidence>
<accession>A0A4Z2HR99</accession>
<dbReference type="AlphaFoldDB" id="A0A4Z2HR99"/>
<keyword evidence="2" id="KW-1185">Reference proteome</keyword>
<comment type="caution">
    <text evidence="1">The sequence shown here is derived from an EMBL/GenBank/DDBJ whole genome shotgun (WGS) entry which is preliminary data.</text>
</comment>
<dbReference type="EMBL" id="SRLO01000202">
    <property type="protein sequence ID" value="TNN67524.1"/>
    <property type="molecule type" value="Genomic_DNA"/>
</dbReference>
<organism evidence="1 2">
    <name type="scientific">Liparis tanakae</name>
    <name type="common">Tanaka's snailfish</name>
    <dbReference type="NCBI Taxonomy" id="230148"/>
    <lineage>
        <taxon>Eukaryota</taxon>
        <taxon>Metazoa</taxon>
        <taxon>Chordata</taxon>
        <taxon>Craniata</taxon>
        <taxon>Vertebrata</taxon>
        <taxon>Euteleostomi</taxon>
        <taxon>Actinopterygii</taxon>
        <taxon>Neopterygii</taxon>
        <taxon>Teleostei</taxon>
        <taxon>Neoteleostei</taxon>
        <taxon>Acanthomorphata</taxon>
        <taxon>Eupercaria</taxon>
        <taxon>Perciformes</taxon>
        <taxon>Cottioidei</taxon>
        <taxon>Cottales</taxon>
        <taxon>Liparidae</taxon>
        <taxon>Liparis</taxon>
    </lineage>
</organism>
<reference evidence="1 2" key="1">
    <citation type="submission" date="2019-03" db="EMBL/GenBank/DDBJ databases">
        <title>First draft genome of Liparis tanakae, snailfish: a comprehensive survey of snailfish specific genes.</title>
        <authorList>
            <person name="Kim W."/>
            <person name="Song I."/>
            <person name="Jeong J.-H."/>
            <person name="Kim D."/>
            <person name="Kim S."/>
            <person name="Ryu S."/>
            <person name="Song J.Y."/>
            <person name="Lee S.K."/>
        </authorList>
    </citation>
    <scope>NUCLEOTIDE SEQUENCE [LARGE SCALE GENOMIC DNA]</scope>
    <source>
        <tissue evidence="1">Muscle</tissue>
    </source>
</reference>
<proteinExistence type="predicted"/>
<dbReference type="Proteomes" id="UP000314294">
    <property type="component" value="Unassembled WGS sequence"/>
</dbReference>